<dbReference type="InterPro" id="IPR013602">
    <property type="entry name" value="Dynein_heavy_linker"/>
</dbReference>
<dbReference type="GO" id="GO:0030286">
    <property type="term" value="C:dynein complex"/>
    <property type="evidence" value="ECO:0007669"/>
    <property type="project" value="InterPro"/>
</dbReference>
<evidence type="ECO:0000259" key="1">
    <source>
        <dbReference type="Pfam" id="PF08393"/>
    </source>
</evidence>
<dbReference type="PANTHER" id="PTHR45703">
    <property type="entry name" value="DYNEIN HEAVY CHAIN"/>
    <property type="match status" value="1"/>
</dbReference>
<feature type="non-terminal residue" evidence="2">
    <location>
        <position position="1"/>
    </location>
</feature>
<reference evidence="2" key="1">
    <citation type="submission" date="2021-02" db="EMBL/GenBank/DDBJ databases">
        <authorList>
            <person name="Nowell W R."/>
        </authorList>
    </citation>
    <scope>NUCLEOTIDE SEQUENCE</scope>
</reference>
<dbReference type="Pfam" id="PF08393">
    <property type="entry name" value="DHC_N2"/>
    <property type="match status" value="1"/>
</dbReference>
<evidence type="ECO:0000313" key="3">
    <source>
        <dbReference type="Proteomes" id="UP000681967"/>
    </source>
</evidence>
<feature type="domain" description="Dynein heavy chain linker" evidence="1">
    <location>
        <begin position="2"/>
        <end position="71"/>
    </location>
</feature>
<dbReference type="AlphaFoldDB" id="A0A8S3FUH6"/>
<dbReference type="Proteomes" id="UP000681967">
    <property type="component" value="Unassembled WGS sequence"/>
</dbReference>
<organism evidence="2 3">
    <name type="scientific">Rotaria magnacalcarata</name>
    <dbReference type="NCBI Taxonomy" id="392030"/>
    <lineage>
        <taxon>Eukaryota</taxon>
        <taxon>Metazoa</taxon>
        <taxon>Spiralia</taxon>
        <taxon>Gnathifera</taxon>
        <taxon>Rotifera</taxon>
        <taxon>Eurotatoria</taxon>
        <taxon>Bdelloidea</taxon>
        <taxon>Philodinida</taxon>
        <taxon>Philodinidae</taxon>
        <taxon>Rotaria</taxon>
    </lineage>
</organism>
<name>A0A8S3FUH6_9BILA</name>
<dbReference type="PANTHER" id="PTHR45703:SF32">
    <property type="entry name" value="DYNEINS HEAVY CHAIN"/>
    <property type="match status" value="1"/>
</dbReference>
<accession>A0A8S3FUH6</accession>
<dbReference type="InterPro" id="IPR026983">
    <property type="entry name" value="DHC"/>
</dbReference>
<dbReference type="GO" id="GO:0051959">
    <property type="term" value="F:dynein light intermediate chain binding"/>
    <property type="evidence" value="ECO:0007669"/>
    <property type="project" value="InterPro"/>
</dbReference>
<evidence type="ECO:0000313" key="2">
    <source>
        <dbReference type="EMBL" id="CAF5143839.1"/>
    </source>
</evidence>
<dbReference type="InterPro" id="IPR042222">
    <property type="entry name" value="Dynein_2_N"/>
</dbReference>
<comment type="caution">
    <text evidence="2">The sequence shown here is derived from an EMBL/GenBank/DDBJ whole genome shotgun (WGS) entry which is preliminary data.</text>
</comment>
<dbReference type="Gene3D" id="1.20.140.100">
    <property type="entry name" value="Dynein heavy chain, N-terminal domain 2"/>
    <property type="match status" value="1"/>
</dbReference>
<dbReference type="GO" id="GO:0007018">
    <property type="term" value="P:microtubule-based movement"/>
    <property type="evidence" value="ECO:0007669"/>
    <property type="project" value="InterPro"/>
</dbReference>
<gene>
    <name evidence="2" type="ORF">BYL167_LOCUS70750</name>
</gene>
<dbReference type="EMBL" id="CAJOBH010253541">
    <property type="protein sequence ID" value="CAF5143839.1"/>
    <property type="molecule type" value="Genomic_DNA"/>
</dbReference>
<sequence>HFKIKSTEEINKAIEDNQISLSTFKASRFIKPFSREVDKWERDISHVLEVTELWLTVQRQWLYLEVNFERQRQKRNHFSENILFV</sequence>
<dbReference type="GO" id="GO:0045505">
    <property type="term" value="F:dynein intermediate chain binding"/>
    <property type="evidence" value="ECO:0007669"/>
    <property type="project" value="InterPro"/>
</dbReference>
<protein>
    <recommendedName>
        <fullName evidence="1">Dynein heavy chain linker domain-containing protein</fullName>
    </recommendedName>
</protein>
<proteinExistence type="predicted"/>